<evidence type="ECO:0000256" key="1">
    <source>
        <dbReference type="SAM" id="MobiDB-lite"/>
    </source>
</evidence>
<reference evidence="2 3" key="1">
    <citation type="submission" date="2023-09" db="EMBL/GenBank/DDBJ databases">
        <title>Genomes of two closely related lineages of the louse Polyplax serrata with different host specificities.</title>
        <authorList>
            <person name="Martinu J."/>
            <person name="Tarabai H."/>
            <person name="Stefka J."/>
            <person name="Hypsa V."/>
        </authorList>
    </citation>
    <scope>NUCLEOTIDE SEQUENCE [LARGE SCALE GENOMIC DNA]</scope>
    <source>
        <strain evidence="2">98ZLc_SE</strain>
    </source>
</reference>
<feature type="compositionally biased region" description="Basic residues" evidence="1">
    <location>
        <begin position="32"/>
        <end position="41"/>
    </location>
</feature>
<keyword evidence="3" id="KW-1185">Reference proteome</keyword>
<evidence type="ECO:0000313" key="2">
    <source>
        <dbReference type="EMBL" id="KAK6641914.1"/>
    </source>
</evidence>
<proteinExistence type="predicted"/>
<accession>A0ABR1BGL9</accession>
<gene>
    <name evidence="2" type="ORF">RUM44_013634</name>
</gene>
<dbReference type="EMBL" id="JAWJWF010000001">
    <property type="protein sequence ID" value="KAK6641914.1"/>
    <property type="molecule type" value="Genomic_DNA"/>
</dbReference>
<protein>
    <submittedName>
        <fullName evidence="2">Uncharacterized protein</fullName>
    </submittedName>
</protein>
<evidence type="ECO:0000313" key="3">
    <source>
        <dbReference type="Proteomes" id="UP001359485"/>
    </source>
</evidence>
<organism evidence="2 3">
    <name type="scientific">Polyplax serrata</name>
    <name type="common">Common mouse louse</name>
    <dbReference type="NCBI Taxonomy" id="468196"/>
    <lineage>
        <taxon>Eukaryota</taxon>
        <taxon>Metazoa</taxon>
        <taxon>Ecdysozoa</taxon>
        <taxon>Arthropoda</taxon>
        <taxon>Hexapoda</taxon>
        <taxon>Insecta</taxon>
        <taxon>Pterygota</taxon>
        <taxon>Neoptera</taxon>
        <taxon>Paraneoptera</taxon>
        <taxon>Psocodea</taxon>
        <taxon>Troctomorpha</taxon>
        <taxon>Phthiraptera</taxon>
        <taxon>Anoplura</taxon>
        <taxon>Polyplacidae</taxon>
        <taxon>Polyplax</taxon>
    </lineage>
</organism>
<feature type="region of interest" description="Disordered" evidence="1">
    <location>
        <begin position="1"/>
        <end position="51"/>
    </location>
</feature>
<comment type="caution">
    <text evidence="2">The sequence shown here is derived from an EMBL/GenBank/DDBJ whole genome shotgun (WGS) entry which is preliminary data.</text>
</comment>
<sequence length="100" mass="11967">MSWDEIKGYSNGGDCKRSKTIKPNETQEKLRNVRKKEKTRKNTNCTDERDYKKSIKERNEVKVKRLKEDEEVQLGVCAINYRAEQLNFVRKRRRDETGSR</sequence>
<dbReference type="Proteomes" id="UP001359485">
    <property type="component" value="Unassembled WGS sequence"/>
</dbReference>
<name>A0ABR1BGL9_POLSC</name>